<dbReference type="Proteomes" id="UP001151760">
    <property type="component" value="Unassembled WGS sequence"/>
</dbReference>
<keyword evidence="4" id="KW-0695">RNA-directed DNA polymerase</keyword>
<dbReference type="PROSITE" id="PS50102">
    <property type="entry name" value="RRM"/>
    <property type="match status" value="1"/>
</dbReference>
<dbReference type="InterPro" id="IPR000477">
    <property type="entry name" value="RT_dom"/>
</dbReference>
<proteinExistence type="predicted"/>
<dbReference type="InterPro" id="IPR035979">
    <property type="entry name" value="RBD_domain_sf"/>
</dbReference>
<accession>A0ABQ4WDC6</accession>
<dbReference type="InterPro" id="IPR053134">
    <property type="entry name" value="RNA-dir_DNA_polymerase"/>
</dbReference>
<dbReference type="CDD" id="cd00590">
    <property type="entry name" value="RRM_SF"/>
    <property type="match status" value="1"/>
</dbReference>
<dbReference type="InterPro" id="IPR043502">
    <property type="entry name" value="DNA/RNA_pol_sf"/>
</dbReference>
<sequence length="1523" mass="172305">MDTTNMEDLIHCRIVMINLWEDPKRKKQIMPPKDIEEIIMVEILEFGAIVNHTIVMKTETQTLHVNAIFTRSGKTYDPPVNPNAKPAVFLDDSEDEADEVEKEAKPLPKKPTHADPPPLKAYKPKFLRINVPLVDVLADMPNYGKFLKDLVSNKSKMEQISSAFLTKECSAILQNKLPPNLGDPESFLIPCKLANSDEYLTLVDLGASINMMPYSLPFLHTVDAVIRVKNKELNLGIGEDRATFLIDKAMQHSHLNDDTCFRMDVIDEVTKDELDALLDDSKPFLNDFEELPPKDELRIKTSIQDPPTDLEMKRLPKHLEYAFLEENSLLPVVISALLEQNEKERLVSVLKNHKEAFAWKTSDILGISPSFCKHKINFEDDVKPVIQRQRRLNPNMKEVVKKEIIKLLDAGIIYAIEDSPWVSPVHCVPKKGGMTVVTNEDNELVPTRTVTGWRVCIDYRKLNEATRKDHFPLPFMDQMLERLAGNKFFCFLDGFSGYFQIPIEPADQEKTTFTCPYGTYAYKRMPFGLCNAPATFQRCMIAIFQDMLETSMEVFMDDFLVFGDSFDSCLTNLEQMLIRCKQAHLVLNWEKCHFTEFDTEIKNKKGAKNVAVDHLSRLEKPNLKELWEEEINDEFPDEFLMSISTDEKEREKQFLQLHELDELRLQAYENSKLYKARTKAYRDKKLRVRKEFKAGDKVLLYNSKYKLKAPKLRSKCFIVNGHRVKLYHDEEQLNKLTIEEIHLMCEEGRMKAIPFMAPFPSNYHETMPWASEKPYIYSVVENTCNEAKLYDLDETGKGIAIKNIFPSSPTPLVTPPNSLQQKTGFGIVNSWREEDLIREIDLYMPIYQCRLHIFLQESQEEAPGKPRRRKDPSKSQVGDGGGGCTATTTGGSGESRSGDSFLVSFNKASLSLFFTNSLQSNSSVMGGFRSKEDDVVKISLSVYITNFPDSCSAKDLFHQCKQYGHVVNSFIPNKKSKSGKQFGFVRFINVFNEERLVNNLCTVWIGRHKLHANLARFKRTLVNVDKTQSKNEGSNMGSSNLLKKQVDVDKGVNVPNSSSNSYVQVVSGAKHSRGHGNSELKVKEFASLANLKVAFANGCDSAGISKITYMACIWGGDSRARDIQSADPFNIYPLLDKKNNLEPKYNKSDASLKFPPGFTPLVRSDMDVKHEVGDSIGNMKDEKLHSDVAVTDGISGKQNIRNVKAGRPNPVMSGNEDGKYESAMLCCMMVGVNLDFDYARSDSVGNSGGILCVWDPNSFCKHSVTCLDYFVMSEISKWHGDVIIMESSTSKRFYCPAPRYVRLQMSFPNMLSNEQQRDLECEVSNAEIKKAVWDCGTDKAPGPDGFSFGFYRRFWYLIEKDVCDAVRAVLSGCKVNKKQLAYLSRLALEESACLMTSRGSILINGSPTKEFQFGKGLKQGDPLALFLFIMIMESSHLSFQRVVKASMFQGLHLGGEIMGMHVKSDKVNTAATKLGCLVLKVPFTYLGSKVGGVMSKFTAWSEVVDRVKNRLSNWKMNTLSIGG</sequence>
<dbReference type="GO" id="GO:0003964">
    <property type="term" value="F:RNA-directed DNA polymerase activity"/>
    <property type="evidence" value="ECO:0007669"/>
    <property type="project" value="UniProtKB-KW"/>
</dbReference>
<dbReference type="SUPFAM" id="SSF56672">
    <property type="entry name" value="DNA/RNA polymerases"/>
    <property type="match status" value="1"/>
</dbReference>
<feature type="domain" description="RRM" evidence="3">
    <location>
        <begin position="940"/>
        <end position="1017"/>
    </location>
</feature>
<feature type="compositionally biased region" description="Low complexity" evidence="2">
    <location>
        <begin position="885"/>
        <end position="896"/>
    </location>
</feature>
<comment type="caution">
    <text evidence="4">The sequence shown here is derived from an EMBL/GenBank/DDBJ whole genome shotgun (WGS) entry which is preliminary data.</text>
</comment>
<dbReference type="PANTHER" id="PTHR24559:SF444">
    <property type="entry name" value="REVERSE TRANSCRIPTASE DOMAIN-CONTAINING PROTEIN"/>
    <property type="match status" value="1"/>
</dbReference>
<evidence type="ECO:0000259" key="3">
    <source>
        <dbReference type="PROSITE" id="PS50102"/>
    </source>
</evidence>
<dbReference type="Gene3D" id="3.30.70.270">
    <property type="match status" value="1"/>
</dbReference>
<dbReference type="PANTHER" id="PTHR24559">
    <property type="entry name" value="TRANSPOSON TY3-I GAG-POL POLYPROTEIN"/>
    <property type="match status" value="1"/>
</dbReference>
<organism evidence="4 5">
    <name type="scientific">Tanacetum coccineum</name>
    <dbReference type="NCBI Taxonomy" id="301880"/>
    <lineage>
        <taxon>Eukaryota</taxon>
        <taxon>Viridiplantae</taxon>
        <taxon>Streptophyta</taxon>
        <taxon>Embryophyta</taxon>
        <taxon>Tracheophyta</taxon>
        <taxon>Spermatophyta</taxon>
        <taxon>Magnoliopsida</taxon>
        <taxon>eudicotyledons</taxon>
        <taxon>Gunneridae</taxon>
        <taxon>Pentapetalae</taxon>
        <taxon>asterids</taxon>
        <taxon>campanulids</taxon>
        <taxon>Asterales</taxon>
        <taxon>Asteraceae</taxon>
        <taxon>Asteroideae</taxon>
        <taxon>Anthemideae</taxon>
        <taxon>Anthemidinae</taxon>
        <taxon>Tanacetum</taxon>
    </lineage>
</organism>
<feature type="region of interest" description="Disordered" evidence="2">
    <location>
        <begin position="93"/>
        <end position="115"/>
    </location>
</feature>
<dbReference type="Gene3D" id="3.10.10.10">
    <property type="entry name" value="HIV Type 1 Reverse Transcriptase, subunit A, domain 1"/>
    <property type="match status" value="1"/>
</dbReference>
<dbReference type="SUPFAM" id="SSF54928">
    <property type="entry name" value="RNA-binding domain, RBD"/>
    <property type="match status" value="1"/>
</dbReference>
<dbReference type="InterPro" id="IPR043128">
    <property type="entry name" value="Rev_trsase/Diguanyl_cyclase"/>
</dbReference>
<dbReference type="Pfam" id="PF00076">
    <property type="entry name" value="RRM_1"/>
    <property type="match status" value="1"/>
</dbReference>
<keyword evidence="4" id="KW-0548">Nucleotidyltransferase</keyword>
<dbReference type="InterPro" id="IPR000504">
    <property type="entry name" value="RRM_dom"/>
</dbReference>
<dbReference type="EMBL" id="BQNB010008546">
    <property type="protein sequence ID" value="GJS50874.1"/>
    <property type="molecule type" value="Genomic_DNA"/>
</dbReference>
<name>A0ABQ4WDC6_9ASTR</name>
<dbReference type="CDD" id="cd01647">
    <property type="entry name" value="RT_LTR"/>
    <property type="match status" value="1"/>
</dbReference>
<dbReference type="Gene3D" id="3.30.70.330">
    <property type="match status" value="1"/>
</dbReference>
<feature type="region of interest" description="Disordered" evidence="2">
    <location>
        <begin position="860"/>
        <end position="896"/>
    </location>
</feature>
<evidence type="ECO:0000256" key="1">
    <source>
        <dbReference type="PROSITE-ProRule" id="PRU00176"/>
    </source>
</evidence>
<evidence type="ECO:0000313" key="5">
    <source>
        <dbReference type="Proteomes" id="UP001151760"/>
    </source>
</evidence>
<gene>
    <name evidence="4" type="ORF">Tco_0624236</name>
</gene>
<dbReference type="Pfam" id="PF00078">
    <property type="entry name" value="RVT_1"/>
    <property type="match status" value="1"/>
</dbReference>
<keyword evidence="1" id="KW-0694">RNA-binding</keyword>
<reference evidence="4" key="1">
    <citation type="journal article" date="2022" name="Int. J. Mol. Sci.">
        <title>Draft Genome of Tanacetum Coccineum: Genomic Comparison of Closely Related Tanacetum-Family Plants.</title>
        <authorList>
            <person name="Yamashiro T."/>
            <person name="Shiraishi A."/>
            <person name="Nakayama K."/>
            <person name="Satake H."/>
        </authorList>
    </citation>
    <scope>NUCLEOTIDE SEQUENCE</scope>
</reference>
<evidence type="ECO:0000313" key="4">
    <source>
        <dbReference type="EMBL" id="GJS50874.1"/>
    </source>
</evidence>
<evidence type="ECO:0000256" key="2">
    <source>
        <dbReference type="SAM" id="MobiDB-lite"/>
    </source>
</evidence>
<keyword evidence="4" id="KW-0808">Transferase</keyword>
<keyword evidence="5" id="KW-1185">Reference proteome</keyword>
<protein>
    <submittedName>
        <fullName evidence="4">Reverse transcriptase domain-containing protein</fullName>
    </submittedName>
</protein>
<reference evidence="4" key="2">
    <citation type="submission" date="2022-01" db="EMBL/GenBank/DDBJ databases">
        <authorList>
            <person name="Yamashiro T."/>
            <person name="Shiraishi A."/>
            <person name="Satake H."/>
            <person name="Nakayama K."/>
        </authorList>
    </citation>
    <scope>NUCLEOTIDE SEQUENCE</scope>
</reference>
<dbReference type="InterPro" id="IPR012677">
    <property type="entry name" value="Nucleotide-bd_a/b_plait_sf"/>
</dbReference>
<dbReference type="SMART" id="SM00360">
    <property type="entry name" value="RRM"/>
    <property type="match status" value="1"/>
</dbReference>